<name>A0ABW2DKQ2_9BACT</name>
<dbReference type="InterPro" id="IPR011765">
    <property type="entry name" value="Pept_M16_N"/>
</dbReference>
<dbReference type="InterPro" id="IPR007863">
    <property type="entry name" value="Peptidase_M16_C"/>
</dbReference>
<keyword evidence="5" id="KW-1185">Reference proteome</keyword>
<dbReference type="PROSITE" id="PS51257">
    <property type="entry name" value="PROKAR_LIPOPROTEIN"/>
    <property type="match status" value="1"/>
</dbReference>
<keyword evidence="1" id="KW-0732">Signal</keyword>
<accession>A0ABW2DKQ2</accession>
<dbReference type="SUPFAM" id="SSF63411">
    <property type="entry name" value="LuxS/MPP-like metallohydrolase"/>
    <property type="match status" value="2"/>
</dbReference>
<feature type="chain" id="PRO_5047265375" evidence="1">
    <location>
        <begin position="20"/>
        <end position="538"/>
    </location>
</feature>
<evidence type="ECO:0000313" key="4">
    <source>
        <dbReference type="EMBL" id="MFC6998452.1"/>
    </source>
</evidence>
<dbReference type="RefSeq" id="WP_066617515.1">
    <property type="nucleotide sequence ID" value="NZ_JBHSYQ010000005.1"/>
</dbReference>
<feature type="domain" description="Peptidase M16 C-terminal" evidence="3">
    <location>
        <begin position="203"/>
        <end position="338"/>
    </location>
</feature>
<dbReference type="PANTHER" id="PTHR11851">
    <property type="entry name" value="METALLOPROTEASE"/>
    <property type="match status" value="1"/>
</dbReference>
<evidence type="ECO:0000256" key="1">
    <source>
        <dbReference type="SAM" id="SignalP"/>
    </source>
</evidence>
<dbReference type="Proteomes" id="UP001596405">
    <property type="component" value="Unassembled WGS sequence"/>
</dbReference>
<dbReference type="InterPro" id="IPR011249">
    <property type="entry name" value="Metalloenz_LuxS/M16"/>
</dbReference>
<comment type="caution">
    <text evidence="4">The sequence shown here is derived from an EMBL/GenBank/DDBJ whole genome shotgun (WGS) entry which is preliminary data.</text>
</comment>
<dbReference type="Gene3D" id="3.30.830.10">
    <property type="entry name" value="Metalloenzyme, LuxS/M16 peptidase-like"/>
    <property type="match status" value="2"/>
</dbReference>
<protein>
    <submittedName>
        <fullName evidence="4">Insulinase family protein</fullName>
    </submittedName>
</protein>
<evidence type="ECO:0000259" key="3">
    <source>
        <dbReference type="Pfam" id="PF05193"/>
    </source>
</evidence>
<dbReference type="Pfam" id="PF00675">
    <property type="entry name" value="Peptidase_M16"/>
    <property type="match status" value="1"/>
</dbReference>
<evidence type="ECO:0000313" key="5">
    <source>
        <dbReference type="Proteomes" id="UP001596405"/>
    </source>
</evidence>
<feature type="signal peptide" evidence="1">
    <location>
        <begin position="1"/>
        <end position="19"/>
    </location>
</feature>
<dbReference type="InterPro" id="IPR050361">
    <property type="entry name" value="MPP/UQCRC_Complex"/>
</dbReference>
<reference evidence="5" key="1">
    <citation type="journal article" date="2019" name="Int. J. Syst. Evol. Microbiol.">
        <title>The Global Catalogue of Microorganisms (GCM) 10K type strain sequencing project: providing services to taxonomists for standard genome sequencing and annotation.</title>
        <authorList>
            <consortium name="The Broad Institute Genomics Platform"/>
            <consortium name="The Broad Institute Genome Sequencing Center for Infectious Disease"/>
            <person name="Wu L."/>
            <person name="Ma J."/>
        </authorList>
    </citation>
    <scope>NUCLEOTIDE SEQUENCE [LARGE SCALE GENOMIC DNA]</scope>
    <source>
        <strain evidence="5">CGMCC 4.7393</strain>
    </source>
</reference>
<proteinExistence type="predicted"/>
<dbReference type="Pfam" id="PF05193">
    <property type="entry name" value="Peptidase_M16_C"/>
    <property type="match status" value="1"/>
</dbReference>
<dbReference type="EMBL" id="JBHSYQ010000005">
    <property type="protein sequence ID" value="MFC6998452.1"/>
    <property type="molecule type" value="Genomic_DNA"/>
</dbReference>
<feature type="domain" description="Peptidase M16 N-terminal" evidence="2">
    <location>
        <begin position="53"/>
        <end position="187"/>
    </location>
</feature>
<sequence>MKKILTYILPLALSLAACQKQPQTSATVDPEKAPDEALVVATMPFDVVELALPESDKVIVKLMFRNGSISDPTGKAGLTYATAQTIMAGGTQELTNTQIQEKIYPMAAQYGASVDKEATVFTFAVHKDFLNEFYPILKGLVLTPRFAEEDFNRVKSNQQNFVDQVIRSSSDEDYSKKALEDLLFRGTNYQHTPQGTSTGVKGITLEDVRNHYQNFFTRHNVTVSIAGNYSQDFLNRLTVDLEGLSGTRPNIPQPGKANKPDGIVVEIISKPNALGSAIFTGTPLRITRSSDDFAALMVANSYLGEHRKSYGQLYNKIRSTRSMNYGDYSYIEWYENGGSNMLPVPGVPRSSNYHALWIRPVQTAEGLKQQYKELSGIKVGHAHFALRLALREVDNMIKTGISKENFELTRQFLRSYNKLYIQTPEKRLGFLLDSHFYGRRDYIEDMDALLAKLTVEDVNQAIKKYWTADNLYVTIVTDDSEAQPLADALKNNTPSPMSYSNIVKEGLPQSVKDEDAQIANFKLNVKEVRIVDTNDTFR</sequence>
<gene>
    <name evidence="4" type="ORF">ACFQHR_12510</name>
</gene>
<evidence type="ECO:0000259" key="2">
    <source>
        <dbReference type="Pfam" id="PF00675"/>
    </source>
</evidence>
<organism evidence="4 5">
    <name type="scientific">Rufibacter roseus</name>
    <dbReference type="NCBI Taxonomy" id="1567108"/>
    <lineage>
        <taxon>Bacteria</taxon>
        <taxon>Pseudomonadati</taxon>
        <taxon>Bacteroidota</taxon>
        <taxon>Cytophagia</taxon>
        <taxon>Cytophagales</taxon>
        <taxon>Hymenobacteraceae</taxon>
        <taxon>Rufibacter</taxon>
    </lineage>
</organism>